<dbReference type="EMBL" id="JAUZMZ010000006">
    <property type="protein sequence ID" value="MEE2030959.1"/>
    <property type="molecule type" value="Genomic_DNA"/>
</dbReference>
<evidence type="ECO:0000313" key="2">
    <source>
        <dbReference type="EMBL" id="MEE2030959.1"/>
    </source>
</evidence>
<sequence length="66" mass="7443">MTEHDGSTEHEGSTEPKDDLTGEELSKLVDDMEQRVETERDEQNVPGSASDREETKQIEPEDQAPE</sequence>
<organism evidence="2 3">
    <name type="scientific">Rhodococcus chondri</name>
    <dbReference type="NCBI Taxonomy" id="3065941"/>
    <lineage>
        <taxon>Bacteria</taxon>
        <taxon>Bacillati</taxon>
        <taxon>Actinomycetota</taxon>
        <taxon>Actinomycetes</taxon>
        <taxon>Mycobacteriales</taxon>
        <taxon>Nocardiaceae</taxon>
        <taxon>Rhodococcus</taxon>
    </lineage>
</organism>
<evidence type="ECO:0008006" key="4">
    <source>
        <dbReference type="Google" id="ProtNLM"/>
    </source>
</evidence>
<comment type="caution">
    <text evidence="2">The sequence shown here is derived from an EMBL/GenBank/DDBJ whole genome shotgun (WGS) entry which is preliminary data.</text>
</comment>
<feature type="compositionally biased region" description="Basic and acidic residues" evidence="1">
    <location>
        <begin position="50"/>
        <end position="59"/>
    </location>
</feature>
<evidence type="ECO:0000256" key="1">
    <source>
        <dbReference type="SAM" id="MobiDB-lite"/>
    </source>
</evidence>
<gene>
    <name evidence="2" type="ORF">Q8814_02315</name>
</gene>
<proteinExistence type="predicted"/>
<accession>A0ABU7JNC3</accession>
<feature type="compositionally biased region" description="Basic and acidic residues" evidence="1">
    <location>
        <begin position="1"/>
        <end position="43"/>
    </location>
</feature>
<name>A0ABU7JNC3_9NOCA</name>
<keyword evidence="3" id="KW-1185">Reference proteome</keyword>
<dbReference type="RefSeq" id="WP_330150380.1">
    <property type="nucleotide sequence ID" value="NZ_JAUZMZ010000006.1"/>
</dbReference>
<feature type="region of interest" description="Disordered" evidence="1">
    <location>
        <begin position="1"/>
        <end position="66"/>
    </location>
</feature>
<dbReference type="Proteomes" id="UP001331936">
    <property type="component" value="Unassembled WGS sequence"/>
</dbReference>
<reference evidence="2 3" key="1">
    <citation type="submission" date="2023-08" db="EMBL/GenBank/DDBJ databases">
        <authorList>
            <person name="Girao M."/>
            <person name="Carvalho M.F."/>
        </authorList>
    </citation>
    <scope>NUCLEOTIDE SEQUENCE [LARGE SCALE GENOMIC DNA]</scope>
    <source>
        <strain evidence="2 3">CC-R104</strain>
    </source>
</reference>
<evidence type="ECO:0000313" key="3">
    <source>
        <dbReference type="Proteomes" id="UP001331936"/>
    </source>
</evidence>
<protein>
    <recommendedName>
        <fullName evidence="4">Autophagy-related protein 2</fullName>
    </recommendedName>
</protein>